<name>A0A6G1BK24_9ORYZ</name>
<gene>
    <name evidence="2" type="ORF">E2562_013743</name>
</gene>
<dbReference type="Proteomes" id="UP000479710">
    <property type="component" value="Unassembled WGS sequence"/>
</dbReference>
<evidence type="ECO:0000313" key="3">
    <source>
        <dbReference type="Proteomes" id="UP000479710"/>
    </source>
</evidence>
<dbReference type="AlphaFoldDB" id="A0A6G1BK24"/>
<keyword evidence="3" id="KW-1185">Reference proteome</keyword>
<dbReference type="EMBL" id="SPHZ02000012">
    <property type="protein sequence ID" value="KAF0888300.1"/>
    <property type="molecule type" value="Genomic_DNA"/>
</dbReference>
<keyword evidence="1" id="KW-0175">Coiled coil</keyword>
<organism evidence="2 3">
    <name type="scientific">Oryza meyeriana var. granulata</name>
    <dbReference type="NCBI Taxonomy" id="110450"/>
    <lineage>
        <taxon>Eukaryota</taxon>
        <taxon>Viridiplantae</taxon>
        <taxon>Streptophyta</taxon>
        <taxon>Embryophyta</taxon>
        <taxon>Tracheophyta</taxon>
        <taxon>Spermatophyta</taxon>
        <taxon>Magnoliopsida</taxon>
        <taxon>Liliopsida</taxon>
        <taxon>Poales</taxon>
        <taxon>Poaceae</taxon>
        <taxon>BOP clade</taxon>
        <taxon>Oryzoideae</taxon>
        <taxon>Oryzeae</taxon>
        <taxon>Oryzinae</taxon>
        <taxon>Oryza</taxon>
        <taxon>Oryza meyeriana</taxon>
    </lineage>
</organism>
<accession>A0A6G1BK24</accession>
<dbReference type="OrthoDB" id="10572789at2759"/>
<evidence type="ECO:0000313" key="2">
    <source>
        <dbReference type="EMBL" id="KAF0888300.1"/>
    </source>
</evidence>
<feature type="coiled-coil region" evidence="1">
    <location>
        <begin position="156"/>
        <end position="190"/>
    </location>
</feature>
<sequence length="248" mass="27687">MATAEVEPAALAYIRHLVEELENVSFEEACYDQTDEDNEIDLFQHRPDPSAVPADVARALDTVEELLWKGSPTLAAYERKEIRDQRFLQEEAIIDVLVGIRSIWEEISGHRDTIDAKRRRLRAVRAAMTQDRNLFAAPMAGASAADDGGDQAADKAAEATVAVLSLLERLNRAEEEEASLVMNVERLSASLPGLREQLDDGEVQFEEEMAKLAAMPELRGGRREDLVVIVDAERRFDENVRVLQGFIA</sequence>
<comment type="caution">
    <text evidence="2">The sequence shown here is derived from an EMBL/GenBank/DDBJ whole genome shotgun (WGS) entry which is preliminary data.</text>
</comment>
<protein>
    <submittedName>
        <fullName evidence="2">Uncharacterized protein</fullName>
    </submittedName>
</protein>
<reference evidence="2 3" key="1">
    <citation type="submission" date="2019-11" db="EMBL/GenBank/DDBJ databases">
        <title>Whole genome sequence of Oryza granulata.</title>
        <authorList>
            <person name="Li W."/>
        </authorList>
    </citation>
    <scope>NUCLEOTIDE SEQUENCE [LARGE SCALE GENOMIC DNA]</scope>
    <source>
        <strain evidence="3">cv. Menghai</strain>
        <tissue evidence="2">Leaf</tissue>
    </source>
</reference>
<proteinExistence type="predicted"/>
<evidence type="ECO:0000256" key="1">
    <source>
        <dbReference type="SAM" id="Coils"/>
    </source>
</evidence>